<accession>A0A699HSL4</accession>
<dbReference type="AlphaFoldDB" id="A0A699HSL4"/>
<evidence type="ECO:0008006" key="3">
    <source>
        <dbReference type="Google" id="ProtNLM"/>
    </source>
</evidence>
<feature type="compositionally biased region" description="Polar residues" evidence="1">
    <location>
        <begin position="294"/>
        <end position="322"/>
    </location>
</feature>
<evidence type="ECO:0000256" key="1">
    <source>
        <dbReference type="SAM" id="MobiDB-lite"/>
    </source>
</evidence>
<evidence type="ECO:0000313" key="2">
    <source>
        <dbReference type="EMBL" id="GEY76305.1"/>
    </source>
</evidence>
<dbReference type="EMBL" id="BKCJ010207363">
    <property type="protein sequence ID" value="GEY76305.1"/>
    <property type="molecule type" value="Genomic_DNA"/>
</dbReference>
<sequence length="432" mass="49526">MANENVPALVPTRSDNQILSFALDEDWFRLDANLLREALEITLVDQTHQFMSPHLGDAIMDFVNHPTYPGEIHFVSRMTMNNLYQSWRAILLMINQCLTGKTSGFDRPRYPVLQMLWGIITRTNIDHAELMWEEFVQAIQTFLVDKANLGSPTKKGKKTKPHVIPYSQFIKLIIYYLGRHHNIHQRSGSPLNLAEDDLSLGNLKNAPYYNAYLEMVAKHKRRIVAVKEGDEEQDQPEAVPEPQGAEATRPLWVEGKGKATATEEQAAQSLLGLHMPKKRSTMDQFIFQRRTPTTKDALTEPSAQPQDDTSANIICETPSPTDAKTGADTDKVISENDTEILNIDSENIDTAHLPKIKPRPDWLKPLPEEDRPEILKPYWIIPLTNLPEAENNWADALAKSYKDPEENKLLSKTRDIRWFIKWFCKRIRKKQI</sequence>
<organism evidence="2">
    <name type="scientific">Tanacetum cinerariifolium</name>
    <name type="common">Dalmatian daisy</name>
    <name type="synonym">Chrysanthemum cinerariifolium</name>
    <dbReference type="NCBI Taxonomy" id="118510"/>
    <lineage>
        <taxon>Eukaryota</taxon>
        <taxon>Viridiplantae</taxon>
        <taxon>Streptophyta</taxon>
        <taxon>Embryophyta</taxon>
        <taxon>Tracheophyta</taxon>
        <taxon>Spermatophyta</taxon>
        <taxon>Magnoliopsida</taxon>
        <taxon>eudicotyledons</taxon>
        <taxon>Gunneridae</taxon>
        <taxon>Pentapetalae</taxon>
        <taxon>asterids</taxon>
        <taxon>campanulids</taxon>
        <taxon>Asterales</taxon>
        <taxon>Asteraceae</taxon>
        <taxon>Asteroideae</taxon>
        <taxon>Anthemideae</taxon>
        <taxon>Anthemidinae</taxon>
        <taxon>Tanacetum</taxon>
    </lineage>
</organism>
<name>A0A699HSL4_TANCI</name>
<feature type="region of interest" description="Disordered" evidence="1">
    <location>
        <begin position="228"/>
        <end position="247"/>
    </location>
</feature>
<reference evidence="2" key="1">
    <citation type="journal article" date="2019" name="Sci. Rep.">
        <title>Draft genome of Tanacetum cinerariifolium, the natural source of mosquito coil.</title>
        <authorList>
            <person name="Yamashiro T."/>
            <person name="Shiraishi A."/>
            <person name="Satake H."/>
            <person name="Nakayama K."/>
        </authorList>
    </citation>
    <scope>NUCLEOTIDE SEQUENCE</scope>
</reference>
<proteinExistence type="predicted"/>
<protein>
    <recommendedName>
        <fullName evidence="3">Monodehydroascorbate reductase</fullName>
    </recommendedName>
</protein>
<feature type="region of interest" description="Disordered" evidence="1">
    <location>
        <begin position="294"/>
        <end position="328"/>
    </location>
</feature>
<comment type="caution">
    <text evidence="2">The sequence shown here is derived from an EMBL/GenBank/DDBJ whole genome shotgun (WGS) entry which is preliminary data.</text>
</comment>
<gene>
    <name evidence="2" type="ORF">Tci_448279</name>
</gene>